<feature type="signal peptide" evidence="4">
    <location>
        <begin position="1"/>
        <end position="27"/>
    </location>
</feature>
<dbReference type="Proteomes" id="UP000238563">
    <property type="component" value="Unassembled WGS sequence"/>
</dbReference>
<dbReference type="Gene3D" id="3.90.76.10">
    <property type="entry name" value="Dipeptide-binding Protein, Domain 1"/>
    <property type="match status" value="1"/>
</dbReference>
<dbReference type="GO" id="GO:0030288">
    <property type="term" value="C:outer membrane-bounded periplasmic space"/>
    <property type="evidence" value="ECO:0007669"/>
    <property type="project" value="UniProtKB-ARBA"/>
</dbReference>
<evidence type="ECO:0000256" key="1">
    <source>
        <dbReference type="ARBA" id="ARBA00004418"/>
    </source>
</evidence>
<evidence type="ECO:0000256" key="4">
    <source>
        <dbReference type="SAM" id="SignalP"/>
    </source>
</evidence>
<dbReference type="Gene3D" id="3.40.190.10">
    <property type="entry name" value="Periplasmic binding protein-like II"/>
    <property type="match status" value="1"/>
</dbReference>
<organism evidence="6 7">
    <name type="scientific">Phyllobacterium myrsinacearum</name>
    <dbReference type="NCBI Taxonomy" id="28101"/>
    <lineage>
        <taxon>Bacteria</taxon>
        <taxon>Pseudomonadati</taxon>
        <taxon>Pseudomonadota</taxon>
        <taxon>Alphaproteobacteria</taxon>
        <taxon>Hyphomicrobiales</taxon>
        <taxon>Phyllobacteriaceae</taxon>
        <taxon>Phyllobacterium</taxon>
    </lineage>
</organism>
<accession>A0A2S9JFM4</accession>
<dbReference type="EMBL" id="PVBT01000005">
    <property type="protein sequence ID" value="PRD51715.1"/>
    <property type="molecule type" value="Genomic_DNA"/>
</dbReference>
<dbReference type="InterPro" id="IPR000914">
    <property type="entry name" value="SBP_5_dom"/>
</dbReference>
<evidence type="ECO:0000313" key="6">
    <source>
        <dbReference type="EMBL" id="PRD51715.1"/>
    </source>
</evidence>
<dbReference type="Gene3D" id="3.10.105.10">
    <property type="entry name" value="Dipeptide-binding Protein, Domain 3"/>
    <property type="match status" value="1"/>
</dbReference>
<dbReference type="PANTHER" id="PTHR30290">
    <property type="entry name" value="PERIPLASMIC BINDING COMPONENT OF ABC TRANSPORTER"/>
    <property type="match status" value="1"/>
</dbReference>
<dbReference type="GO" id="GO:0015833">
    <property type="term" value="P:peptide transport"/>
    <property type="evidence" value="ECO:0007669"/>
    <property type="project" value="TreeGrafter"/>
</dbReference>
<sequence>MNNGVQNMKNAILMSLALGLLAVPAAAQSITAAIPADIRSSNPGVNRDDYTDAVVLHTVEGLVGYKEDGSVGPLLAQSFELSPDGLTYTFKLRSGVTFHNGEPLTAADVLWSWTRYMDPKTEWRCLPEFDGRNGLKVDAVTTPDPQTVVMKINHPSAIFLDTLARTDCGMTAVLQKASVKADGSWDRPIGTGPYKFGNWKRGEYITLDAFENYVSPAGDKADGYVGSKRPLIKEIKFLVVPDPATVKAGLLSGALDVASVLSTDIPEFSANANFTVTAGAEASKHTFLMQTRDPLLSKVEMRQAIAAALDLPTLVAQATNGTGRPNNSAIFPGSRYYSDIQKEAFAPDPAKVADLLAKAGYKGEEINIIANKRPTAPSFDAAVVAQAMLQAVGINARIEVLDWSTQLDRYNSGKYQMMSFSYSARLDPALSFEQFSGPKDKQPRKVWDNPEALELIAKAMEVSDQAQRQAIFDELHKKLLHDVPLIIYCNGTGETVNGKRLKGTPVWQSKLRLWELSLEQ</sequence>
<comment type="similarity">
    <text evidence="2">Belongs to the bacterial solute-binding protein 5 family.</text>
</comment>
<dbReference type="OrthoDB" id="9803988at2"/>
<feature type="chain" id="PRO_5015429593" evidence="4">
    <location>
        <begin position="28"/>
        <end position="520"/>
    </location>
</feature>
<feature type="domain" description="Solute-binding protein family 5" evidence="5">
    <location>
        <begin position="71"/>
        <end position="439"/>
    </location>
</feature>
<evidence type="ECO:0000256" key="2">
    <source>
        <dbReference type="ARBA" id="ARBA00005695"/>
    </source>
</evidence>
<evidence type="ECO:0000313" key="7">
    <source>
        <dbReference type="Proteomes" id="UP000238563"/>
    </source>
</evidence>
<reference evidence="6 7" key="1">
    <citation type="submission" date="2018-02" db="EMBL/GenBank/DDBJ databases">
        <title>The draft genome of Phyllobacterium myrsinacearum DSM5892.</title>
        <authorList>
            <person name="Li L."/>
            <person name="Liu L."/>
            <person name="Zhang X."/>
            <person name="Wang T."/>
        </authorList>
    </citation>
    <scope>NUCLEOTIDE SEQUENCE [LARGE SCALE GENOMIC DNA]</scope>
    <source>
        <strain evidence="6 7">DSM 5892</strain>
    </source>
</reference>
<comment type="caution">
    <text evidence="6">The sequence shown here is derived from an EMBL/GenBank/DDBJ whole genome shotgun (WGS) entry which is preliminary data.</text>
</comment>
<dbReference type="PANTHER" id="PTHR30290:SF38">
    <property type="entry name" value="D,D-DIPEPTIDE-BINDING PERIPLASMIC PROTEIN DDPA-RELATED"/>
    <property type="match status" value="1"/>
</dbReference>
<dbReference type="PIRSF" id="PIRSF002741">
    <property type="entry name" value="MppA"/>
    <property type="match status" value="1"/>
</dbReference>
<name>A0A2S9JFM4_9HYPH</name>
<dbReference type="InterPro" id="IPR030678">
    <property type="entry name" value="Peptide/Ni-bd"/>
</dbReference>
<gene>
    <name evidence="6" type="ORF">C5750_17870</name>
</gene>
<keyword evidence="3 4" id="KW-0732">Signal</keyword>
<dbReference type="InterPro" id="IPR039424">
    <property type="entry name" value="SBP_5"/>
</dbReference>
<dbReference type="AlphaFoldDB" id="A0A2S9JFM4"/>
<dbReference type="Pfam" id="PF00496">
    <property type="entry name" value="SBP_bac_5"/>
    <property type="match status" value="1"/>
</dbReference>
<keyword evidence="7" id="KW-1185">Reference proteome</keyword>
<protein>
    <submittedName>
        <fullName evidence="6">Peptide ABC transporter substrate-binding protein</fullName>
    </submittedName>
</protein>
<dbReference type="GO" id="GO:0043190">
    <property type="term" value="C:ATP-binding cassette (ABC) transporter complex"/>
    <property type="evidence" value="ECO:0007669"/>
    <property type="project" value="InterPro"/>
</dbReference>
<dbReference type="SUPFAM" id="SSF53850">
    <property type="entry name" value="Periplasmic binding protein-like II"/>
    <property type="match status" value="1"/>
</dbReference>
<dbReference type="GO" id="GO:1904680">
    <property type="term" value="F:peptide transmembrane transporter activity"/>
    <property type="evidence" value="ECO:0007669"/>
    <property type="project" value="TreeGrafter"/>
</dbReference>
<evidence type="ECO:0000259" key="5">
    <source>
        <dbReference type="Pfam" id="PF00496"/>
    </source>
</evidence>
<evidence type="ECO:0000256" key="3">
    <source>
        <dbReference type="ARBA" id="ARBA00022729"/>
    </source>
</evidence>
<proteinExistence type="inferred from homology"/>
<comment type="subcellular location">
    <subcellularLocation>
        <location evidence="1">Periplasm</location>
    </subcellularLocation>
</comment>